<accession>A0A8D5U5R7</accession>
<evidence type="ECO:0008006" key="3">
    <source>
        <dbReference type="Google" id="ProtNLM"/>
    </source>
</evidence>
<sequence>MAKVCPSCGFSNGDDAPSCLKCGYPLSDVVLAELPIAIGDDGKNAFTIQITGKSLIISRNDAVKVPFSPSKKKLNALLGISLAEFTAIVLVSLIFNFTPGIIVSFLVADALLLLPIQGSKTGDLSSFIRQLQLEGQRLFIMKYETLGNCNGCEFLYKDSLSELEISGDSNSCVIFVKDGRGNKRKFYIPNLNPSSLYNFLVRTAWREKLVMRARKR</sequence>
<dbReference type="RefSeq" id="WP_221290171.1">
    <property type="nucleotide sequence ID" value="NZ_AP024597.1"/>
</dbReference>
<protein>
    <recommendedName>
        <fullName evidence="3">Zinc ribbon domain-containing protein</fullName>
    </recommendedName>
</protein>
<dbReference type="EMBL" id="AP024597">
    <property type="protein sequence ID" value="BCU70001.1"/>
    <property type="molecule type" value="Genomic_DNA"/>
</dbReference>
<keyword evidence="2" id="KW-1185">Reference proteome</keyword>
<evidence type="ECO:0000313" key="1">
    <source>
        <dbReference type="EMBL" id="BCU70001.1"/>
    </source>
</evidence>
<dbReference type="KEGG" id="csty:KN1_12980"/>
<name>A0A8D5U5R7_9CREN</name>
<reference evidence="1 2" key="1">
    <citation type="submission" date="2021-04" db="EMBL/GenBank/DDBJ databases">
        <title>Complete genome sequence of Stygiolobus sp. KN-1.</title>
        <authorList>
            <person name="Nakamura K."/>
            <person name="Sakai H."/>
            <person name="Kurosawa N."/>
        </authorList>
    </citation>
    <scope>NUCLEOTIDE SEQUENCE [LARGE SCALE GENOMIC DNA]</scope>
    <source>
        <strain evidence="1 2">KN-1</strain>
    </source>
</reference>
<dbReference type="AlphaFoldDB" id="A0A8D5U5R7"/>
<dbReference type="Proteomes" id="UP000825123">
    <property type="component" value="Chromosome"/>
</dbReference>
<organism evidence="1 2">
    <name type="scientific">Stygiolobus caldivivus</name>
    <dbReference type="NCBI Taxonomy" id="2824673"/>
    <lineage>
        <taxon>Archaea</taxon>
        <taxon>Thermoproteota</taxon>
        <taxon>Thermoprotei</taxon>
        <taxon>Sulfolobales</taxon>
        <taxon>Sulfolobaceae</taxon>
        <taxon>Stygiolobus</taxon>
    </lineage>
</organism>
<gene>
    <name evidence="1" type="ORF">KN1_12980</name>
</gene>
<dbReference type="GeneID" id="66163027"/>
<proteinExistence type="predicted"/>
<evidence type="ECO:0000313" key="2">
    <source>
        <dbReference type="Proteomes" id="UP000825123"/>
    </source>
</evidence>